<dbReference type="RefSeq" id="WP_154078122.1">
    <property type="nucleotide sequence ID" value="NZ_CP045929.1"/>
</dbReference>
<proteinExistence type="predicted"/>
<dbReference type="GO" id="GO:0005576">
    <property type="term" value="C:extracellular region"/>
    <property type="evidence" value="ECO:0007669"/>
    <property type="project" value="TreeGrafter"/>
</dbReference>
<reference evidence="6" key="1">
    <citation type="submission" date="2019-11" db="EMBL/GenBank/DDBJ databases">
        <title>The complete genome sequence of Saccharopolyspora sp. E2A.</title>
        <authorList>
            <person name="Zhang G."/>
        </authorList>
    </citation>
    <scope>NUCLEOTIDE SEQUENCE [LARGE SCALE GENOMIC DNA]</scope>
    <source>
        <strain evidence="6">E2A</strain>
    </source>
</reference>
<gene>
    <name evidence="5" type="ORF">GIY23_20325</name>
</gene>
<organism evidence="5 6">
    <name type="scientific">Allosaccharopolyspora coralli</name>
    <dbReference type="NCBI Taxonomy" id="2665642"/>
    <lineage>
        <taxon>Bacteria</taxon>
        <taxon>Bacillati</taxon>
        <taxon>Actinomycetota</taxon>
        <taxon>Actinomycetes</taxon>
        <taxon>Pseudonocardiales</taxon>
        <taxon>Pseudonocardiaceae</taxon>
        <taxon>Allosaccharopolyspora</taxon>
    </lineage>
</organism>
<dbReference type="InterPro" id="IPR024516">
    <property type="entry name" value="Mce_C"/>
</dbReference>
<dbReference type="EMBL" id="CP045929">
    <property type="protein sequence ID" value="QGK71548.1"/>
    <property type="molecule type" value="Genomic_DNA"/>
</dbReference>
<dbReference type="NCBIfam" id="TIGR00996">
    <property type="entry name" value="Mtu_fam_mce"/>
    <property type="match status" value="1"/>
</dbReference>
<dbReference type="InterPro" id="IPR005693">
    <property type="entry name" value="Mce"/>
</dbReference>
<dbReference type="Pfam" id="PF02470">
    <property type="entry name" value="MlaD"/>
    <property type="match status" value="1"/>
</dbReference>
<dbReference type="Proteomes" id="UP000371041">
    <property type="component" value="Chromosome"/>
</dbReference>
<dbReference type="AlphaFoldDB" id="A0A5Q3QAF9"/>
<accession>A0A5Q3QAF9</accession>
<dbReference type="KEGG" id="sace:GIY23_20325"/>
<dbReference type="InterPro" id="IPR052336">
    <property type="entry name" value="MlaD_Phospholipid_Transporter"/>
</dbReference>
<keyword evidence="2" id="KW-0812">Transmembrane</keyword>
<evidence type="ECO:0000259" key="3">
    <source>
        <dbReference type="Pfam" id="PF02470"/>
    </source>
</evidence>
<feature type="domain" description="Mammalian cell entry C-terminal" evidence="4">
    <location>
        <begin position="120"/>
        <end position="298"/>
    </location>
</feature>
<evidence type="ECO:0000256" key="1">
    <source>
        <dbReference type="SAM" id="MobiDB-lite"/>
    </source>
</evidence>
<feature type="domain" description="Mce/MlaD" evidence="3">
    <location>
        <begin position="40"/>
        <end position="113"/>
    </location>
</feature>
<evidence type="ECO:0000313" key="5">
    <source>
        <dbReference type="EMBL" id="QGK71548.1"/>
    </source>
</evidence>
<evidence type="ECO:0000256" key="2">
    <source>
        <dbReference type="SAM" id="Phobius"/>
    </source>
</evidence>
<feature type="region of interest" description="Disordered" evidence="1">
    <location>
        <begin position="363"/>
        <end position="402"/>
    </location>
</feature>
<protein>
    <submittedName>
        <fullName evidence="5">MCE family protein</fullName>
    </submittedName>
</protein>
<dbReference type="PANTHER" id="PTHR33371">
    <property type="entry name" value="INTERMEMBRANE PHOSPHOLIPID TRANSPORT SYSTEM BINDING PROTEIN MLAD-RELATED"/>
    <property type="match status" value="1"/>
</dbReference>
<sequence length="402" mass="42096">MSPAAVAGRRFGARSLAILCVLALVISGAAWWVFSNAAERKITAYFSAAVGVYPGGDVRMLGVPIGSIDTVQPQGETVKVTFDLENDVEVPADANALVVTPSVVADRYVQLAPVYKGGPQMQNGATIPKERTATPVELDQVYKSLNDLSTALGPEGANKDGALSELLDTSAQNLKGNGKALSDMLQNLGDAGKTLSGNSKELFATVENLQKFTTMLAENDAKVREFNTQMQDVSSLLAGEREDLGAALAELAVALDKVESFIRDNREALKSNVDKLTSVSQVLVDQKAALAKSLDHAPVALGNLQNAYNASSGTLDTRAVMNQMAQPPLVSVCQLVKDKQEKQGIPFPEQLLGPCGKVDELLSQGKPLTPDLLGGQGAPGDSGTQSAPALPLDGLTKLGGGQ</sequence>
<evidence type="ECO:0000313" key="6">
    <source>
        <dbReference type="Proteomes" id="UP000371041"/>
    </source>
</evidence>
<keyword evidence="2" id="KW-0472">Membrane</keyword>
<dbReference type="Pfam" id="PF11887">
    <property type="entry name" value="Mce4_CUP1"/>
    <property type="match status" value="1"/>
</dbReference>
<name>A0A5Q3QAF9_9PSEU</name>
<keyword evidence="6" id="KW-1185">Reference proteome</keyword>
<keyword evidence="2" id="KW-1133">Transmembrane helix</keyword>
<evidence type="ECO:0000259" key="4">
    <source>
        <dbReference type="Pfam" id="PF11887"/>
    </source>
</evidence>
<dbReference type="InterPro" id="IPR003399">
    <property type="entry name" value="Mce/MlaD"/>
</dbReference>
<feature type="transmembrane region" description="Helical" evidence="2">
    <location>
        <begin position="12"/>
        <end position="34"/>
    </location>
</feature>
<dbReference type="PANTHER" id="PTHR33371:SF4">
    <property type="entry name" value="INTERMEMBRANE PHOSPHOLIPID TRANSPORT SYSTEM BINDING PROTEIN MLAD"/>
    <property type="match status" value="1"/>
</dbReference>